<dbReference type="OrthoDB" id="278606at2759"/>
<dbReference type="KEGG" id="soy:115881862"/>
<reference evidence="8" key="1">
    <citation type="submission" date="2025-08" db="UniProtKB">
        <authorList>
            <consortium name="RefSeq"/>
        </authorList>
    </citation>
    <scope>IDENTIFICATION</scope>
    <source>
        <tissue evidence="8">Gonads</tissue>
    </source>
</reference>
<protein>
    <submittedName>
        <fullName evidence="8">Zinc finger protein 277</fullName>
    </submittedName>
</protein>
<feature type="domain" description="C2H2-type" evidence="6">
    <location>
        <begin position="181"/>
        <end position="210"/>
    </location>
</feature>
<evidence type="ECO:0000256" key="4">
    <source>
        <dbReference type="ARBA" id="ARBA00034119"/>
    </source>
</evidence>
<dbReference type="InterPro" id="IPR013087">
    <property type="entry name" value="Znf_C2H2_type"/>
</dbReference>
<evidence type="ECO:0000259" key="6">
    <source>
        <dbReference type="PROSITE" id="PS50157"/>
    </source>
</evidence>
<dbReference type="PROSITE" id="PS50157">
    <property type="entry name" value="ZINC_FINGER_C2H2_2"/>
    <property type="match status" value="1"/>
</dbReference>
<dbReference type="PANTHER" id="PTHR13267">
    <property type="entry name" value="ZINC FINGER PROTEIN 277"/>
    <property type="match status" value="1"/>
</dbReference>
<evidence type="ECO:0000256" key="1">
    <source>
        <dbReference type="ARBA" id="ARBA00022723"/>
    </source>
</evidence>
<dbReference type="AlphaFoldDB" id="A0A6J2XVB4"/>
<proteinExistence type="inferred from homology"/>
<keyword evidence="7" id="KW-1185">Reference proteome</keyword>
<dbReference type="RefSeq" id="XP_030755463.1">
    <property type="nucleotide sequence ID" value="XM_030899603.1"/>
</dbReference>
<evidence type="ECO:0000256" key="2">
    <source>
        <dbReference type="ARBA" id="ARBA00022771"/>
    </source>
</evidence>
<dbReference type="PANTHER" id="PTHR13267:SF3">
    <property type="entry name" value="ZINC FINGER PROTEIN 277"/>
    <property type="match status" value="1"/>
</dbReference>
<dbReference type="Pfam" id="PF12756">
    <property type="entry name" value="zf-C2H2_2"/>
    <property type="match status" value="2"/>
</dbReference>
<keyword evidence="3" id="KW-0862">Zinc</keyword>
<dbReference type="GO" id="GO:0008270">
    <property type="term" value="F:zinc ion binding"/>
    <property type="evidence" value="ECO:0007669"/>
    <property type="project" value="UniProtKB-KW"/>
</dbReference>
<evidence type="ECO:0000256" key="5">
    <source>
        <dbReference type="PROSITE-ProRule" id="PRU00042"/>
    </source>
</evidence>
<evidence type="ECO:0000313" key="7">
    <source>
        <dbReference type="Proteomes" id="UP000504635"/>
    </source>
</evidence>
<dbReference type="InParanoid" id="A0A6J2XVB4"/>
<dbReference type="InterPro" id="IPR041661">
    <property type="entry name" value="ZN622/Rei1/Reh1_Znf-C2H2"/>
</dbReference>
<organism evidence="7 8">
    <name type="scientific">Sitophilus oryzae</name>
    <name type="common">Rice weevil</name>
    <name type="synonym">Curculio oryzae</name>
    <dbReference type="NCBI Taxonomy" id="7048"/>
    <lineage>
        <taxon>Eukaryota</taxon>
        <taxon>Metazoa</taxon>
        <taxon>Ecdysozoa</taxon>
        <taxon>Arthropoda</taxon>
        <taxon>Hexapoda</taxon>
        <taxon>Insecta</taxon>
        <taxon>Pterygota</taxon>
        <taxon>Neoptera</taxon>
        <taxon>Endopterygota</taxon>
        <taxon>Coleoptera</taxon>
        <taxon>Polyphaga</taxon>
        <taxon>Cucujiformia</taxon>
        <taxon>Curculionidae</taxon>
        <taxon>Dryophthorinae</taxon>
        <taxon>Sitophilus</taxon>
    </lineage>
</organism>
<dbReference type="Proteomes" id="UP000504635">
    <property type="component" value="Unplaced"/>
</dbReference>
<accession>A0A6J2XVB4</accession>
<dbReference type="InterPro" id="IPR036236">
    <property type="entry name" value="Znf_C2H2_sf"/>
</dbReference>
<dbReference type="GeneID" id="115881862"/>
<name>A0A6J2XVB4_SITOR</name>
<dbReference type="SMART" id="SM00355">
    <property type="entry name" value="ZnF_C2H2"/>
    <property type="match status" value="3"/>
</dbReference>
<comment type="similarity">
    <text evidence="4">Belongs to the ZNF277 family.</text>
</comment>
<evidence type="ECO:0000313" key="8">
    <source>
        <dbReference type="RefSeq" id="XP_030755463.1"/>
    </source>
</evidence>
<dbReference type="SUPFAM" id="SSF57667">
    <property type="entry name" value="beta-beta-alpha zinc fingers"/>
    <property type="match status" value="2"/>
</dbReference>
<evidence type="ECO:0000256" key="3">
    <source>
        <dbReference type="ARBA" id="ARBA00022833"/>
    </source>
</evidence>
<dbReference type="PROSITE" id="PS00028">
    <property type="entry name" value="ZINC_FINGER_C2H2_1"/>
    <property type="match status" value="1"/>
</dbReference>
<dbReference type="FunCoup" id="A0A6J2XVB4">
    <property type="interactions" value="1640"/>
</dbReference>
<sequence>MFGPLTLENSRYDTGGLTDIETKCLLCEDSFNLQLRLDIYLKHLFCVHNCVIEDAQNIKNLPEYMKYWRERFSSASVNEIIPSVKIDSTENQYFVFSTLLKEDKELRHKITLEYVLKVQEFERTDRNFIKQCLFCKHQSEGLRKDYLDHLSQQHNLQLGNPQNLVFIDDLINHIEAKLQSLICVFCEGHFSDRNILKEHMRKKLHKRINPENCEYDKFYIVNYLELGKNWRVIEKEDDRYALSIGETENNDEEYSDWNERGDTISCLFCTTTETDINQLCLHMQKTHDFDFTVATKSLDFYQKVKLVNYIRKMIHNKTCPCCENVEKSNVALEVHLRNMQHCKIPDVDVFNQPEFYFPTYENDAFLYLIEDLED</sequence>
<keyword evidence="2 5" id="KW-0863">Zinc-finger</keyword>
<keyword evidence="1" id="KW-0479">Metal-binding</keyword>
<gene>
    <name evidence="8" type="primary">LOC115881862</name>
</gene>
<dbReference type="InterPro" id="IPR040048">
    <property type="entry name" value="ZNF277"/>
</dbReference>